<dbReference type="InterPro" id="IPR017853">
    <property type="entry name" value="GH"/>
</dbReference>
<accession>A0ABU0GMA5</accession>
<dbReference type="SUPFAM" id="SSF51445">
    <property type="entry name" value="(Trans)glycosidases"/>
    <property type="match status" value="1"/>
</dbReference>
<evidence type="ECO:0000259" key="1">
    <source>
        <dbReference type="PROSITE" id="PS51910"/>
    </source>
</evidence>
<dbReference type="PROSITE" id="PS51910">
    <property type="entry name" value="GH18_2"/>
    <property type="match status" value="1"/>
</dbReference>
<dbReference type="Proteomes" id="UP001240250">
    <property type="component" value="Unassembled WGS sequence"/>
</dbReference>
<feature type="domain" description="GH18" evidence="1">
    <location>
        <begin position="1"/>
        <end position="38"/>
    </location>
</feature>
<keyword evidence="3" id="KW-1185">Reference proteome</keyword>
<name>A0ABU0GMA5_9CELL</name>
<proteinExistence type="predicted"/>
<evidence type="ECO:0000313" key="3">
    <source>
        <dbReference type="Proteomes" id="UP001240250"/>
    </source>
</evidence>
<comment type="caution">
    <text evidence="2">The sequence shown here is derived from an EMBL/GenBank/DDBJ whole genome shotgun (WGS) entry which is preliminary data.</text>
</comment>
<protein>
    <submittedName>
        <fullName evidence="2">GH18 family chitinase</fullName>
    </submittedName>
</protein>
<dbReference type="Gene3D" id="3.20.20.80">
    <property type="entry name" value="Glycosidases"/>
    <property type="match status" value="1"/>
</dbReference>
<reference evidence="2 3" key="1">
    <citation type="submission" date="2023-07" db="EMBL/GenBank/DDBJ databases">
        <title>Sequencing the genomes of 1000 actinobacteria strains.</title>
        <authorList>
            <person name="Klenk H.-P."/>
        </authorList>
    </citation>
    <scope>NUCLEOTIDE SEQUENCE [LARGE SCALE GENOMIC DNA]</scope>
    <source>
        <strain evidence="2 3">DSM 14785</strain>
    </source>
</reference>
<gene>
    <name evidence="2" type="ORF">JO380_002435</name>
</gene>
<evidence type="ECO:0000313" key="2">
    <source>
        <dbReference type="EMBL" id="MDQ0426054.1"/>
    </source>
</evidence>
<sequence>MASKMTWARGKGLGGAFFWELSGDTPDGELIRAVAGGW</sequence>
<dbReference type="InterPro" id="IPR001223">
    <property type="entry name" value="Glyco_hydro18_cat"/>
</dbReference>
<dbReference type="EMBL" id="JAUSVM010000001">
    <property type="protein sequence ID" value="MDQ0426054.1"/>
    <property type="molecule type" value="Genomic_DNA"/>
</dbReference>
<organism evidence="2 3">
    <name type="scientific">Cellulomonas iranensis</name>
    <dbReference type="NCBI Taxonomy" id="76862"/>
    <lineage>
        <taxon>Bacteria</taxon>
        <taxon>Bacillati</taxon>
        <taxon>Actinomycetota</taxon>
        <taxon>Actinomycetes</taxon>
        <taxon>Micrococcales</taxon>
        <taxon>Cellulomonadaceae</taxon>
        <taxon>Cellulomonas</taxon>
    </lineage>
</organism>